<name>A0ABY4B7V9_9BACT</name>
<dbReference type="Proteomes" id="UP000831390">
    <property type="component" value="Chromosome"/>
</dbReference>
<proteinExistence type="predicted"/>
<accession>A0ABY4B7V9</accession>
<evidence type="ECO:0008006" key="4">
    <source>
        <dbReference type="Google" id="ProtNLM"/>
    </source>
</evidence>
<keyword evidence="1" id="KW-0732">Signal</keyword>
<reference evidence="2 3" key="1">
    <citation type="submission" date="2022-03" db="EMBL/GenBank/DDBJ databases">
        <title>Hymenobactersp. isolated from the air.</title>
        <authorList>
            <person name="Won M."/>
            <person name="Kwon S.-W."/>
        </authorList>
    </citation>
    <scope>NUCLEOTIDE SEQUENCE [LARGE SCALE GENOMIC DNA]</scope>
    <source>
        <strain evidence="2 3">KACC 22596</strain>
    </source>
</reference>
<evidence type="ECO:0000313" key="2">
    <source>
        <dbReference type="EMBL" id="UOE33853.1"/>
    </source>
</evidence>
<evidence type="ECO:0000256" key="1">
    <source>
        <dbReference type="SAM" id="SignalP"/>
    </source>
</evidence>
<evidence type="ECO:0000313" key="3">
    <source>
        <dbReference type="Proteomes" id="UP000831390"/>
    </source>
</evidence>
<sequence>MKMLLPVALLCCLTGTAMGQAPASFPLDKVTRRISYAAVVPAVGVSQADLQARARAWASGLAPAGKPPVETSEQDTEVLTAYGAQPFAYTYDMTQTIGGHPRHHAVKQVLHYTVKLSLREGRYRYELTDFIIEYPKAKPSASRLPAEVDLISARPITEDGGREQAAERKTFAEAAAKLQAQLKEMMNTPIGTPEAKQ</sequence>
<protein>
    <recommendedName>
        <fullName evidence="4">DUF4468 domain-containing protein</fullName>
    </recommendedName>
</protein>
<gene>
    <name evidence="2" type="ORF">MTP16_22405</name>
</gene>
<dbReference type="Gene3D" id="3.30.530.80">
    <property type="match status" value="1"/>
</dbReference>
<organism evidence="2 3">
    <name type="scientific">Hymenobacter monticola</name>
    <dbReference type="NCBI Taxonomy" id="1705399"/>
    <lineage>
        <taxon>Bacteria</taxon>
        <taxon>Pseudomonadati</taxon>
        <taxon>Bacteroidota</taxon>
        <taxon>Cytophagia</taxon>
        <taxon>Cytophagales</taxon>
        <taxon>Hymenobacteraceae</taxon>
        <taxon>Hymenobacter</taxon>
    </lineage>
</organism>
<keyword evidence="3" id="KW-1185">Reference proteome</keyword>
<dbReference type="EMBL" id="CP094534">
    <property type="protein sequence ID" value="UOE33853.1"/>
    <property type="molecule type" value="Genomic_DNA"/>
</dbReference>
<feature type="signal peptide" evidence="1">
    <location>
        <begin position="1"/>
        <end position="19"/>
    </location>
</feature>
<dbReference type="RefSeq" id="WP_243514244.1">
    <property type="nucleotide sequence ID" value="NZ_CP094534.1"/>
</dbReference>
<feature type="chain" id="PRO_5046171604" description="DUF4468 domain-containing protein" evidence="1">
    <location>
        <begin position="20"/>
        <end position="197"/>
    </location>
</feature>